<dbReference type="PANTHER" id="PTHR47845:SF1">
    <property type="entry name" value="NUCLEAR SPECKLE SPLICING REGULATORY PROTEIN 1 HOMOLOG"/>
    <property type="match status" value="1"/>
</dbReference>
<protein>
    <recommendedName>
        <fullName evidence="5">Nuclear speckle splicing regulatory protein 1 N-terminal domain-containing protein</fullName>
    </recommendedName>
</protein>
<dbReference type="InParanoid" id="E5A120"/>
<evidence type="ECO:0000256" key="4">
    <source>
        <dbReference type="SAM" id="Phobius"/>
    </source>
</evidence>
<feature type="compositionally biased region" description="Basic and acidic residues" evidence="3">
    <location>
        <begin position="470"/>
        <end position="502"/>
    </location>
</feature>
<evidence type="ECO:0000313" key="6">
    <source>
        <dbReference type="EMBL" id="CBX97316.1"/>
    </source>
</evidence>
<gene>
    <name evidence="6" type="ORF">LEMA_P104470.1</name>
</gene>
<evidence type="ECO:0000256" key="1">
    <source>
        <dbReference type="ARBA" id="ARBA00010126"/>
    </source>
</evidence>
<dbReference type="eggNOG" id="KOG2117">
    <property type="taxonomic scope" value="Eukaryota"/>
</dbReference>
<dbReference type="Proteomes" id="UP000002668">
    <property type="component" value="Genome"/>
</dbReference>
<keyword evidence="4" id="KW-0812">Transmembrane</keyword>
<dbReference type="VEuPathDB" id="FungiDB:LEMA_P104470.1"/>
<comment type="similarity">
    <text evidence="1">Belongs to the NSRP1 family.</text>
</comment>
<keyword evidence="2" id="KW-0175">Coiled coil</keyword>
<sequence>MSQTPHKIPRSPASSPLPPQPIHNLKHSRNQRHCLLIHQPAKPLLQFIRMPAHAFCLEQGNGILFPRGAGFQEALDFGFVDVGWVAGEDWPGDEGAGVGPLGERPVGAGLGVGVDVHRLAVHAFPVGGAFVVGEGVEEGFAEGGGRVGGFCVDSIVERFAVLVVGVIVCAVEGGGGVSVGVRGVMLVPVPTLRLTFAGSLVIVFIRTMSFGTALCGFLFIWGFLLVRASVLFGTTFGARFEVEFRGLCFFVDVEDEYGVDVVMVVVRSEDAEKCGGVEPSHWCTQPWRLTTLRLATCAWHSLSVIQTSHIMAFKFNLAAKTPLIKSNVKIPISKKKKPLLDDEDDDIKGKSKAADNAQAIDELNFDDDALPSTSGPSEPTTKKPRKGAPIAPPTKKPKPKADDPTTIGYSASATEAEARAREAAETDATIYDYDAAYDALHAQAAAKAAATRDDAAARKPKYLDTLLESAKQREKDHLRARDKLLQREREAEGDEFADKEKFVTGAYKAQQEEARKAEEEEKIRQKEEEEKKKKYGMQGFHKQMLAEQERRHQETMEAAAQALKSGPQHNIPPAPNQEEIDQQTEAERIEELRRQGKTVILNEDGQVADKRQLLSAGLNVIVKSKPPPTTSTSTTLAAQHQHAHSAQKDKSHRNAQRDRQTQIVLEQIEQANKRKADAEAEQQAKLLHAAKSQKTETDILSAKERYLRRKREKEEAAAAAAAAK</sequence>
<dbReference type="STRING" id="985895.E5A120"/>
<feature type="compositionally biased region" description="Basic and acidic residues" evidence="3">
    <location>
        <begin position="510"/>
        <end position="532"/>
    </location>
</feature>
<evidence type="ECO:0000256" key="3">
    <source>
        <dbReference type="SAM" id="MobiDB-lite"/>
    </source>
</evidence>
<evidence type="ECO:0000259" key="5">
    <source>
        <dbReference type="Pfam" id="PF09745"/>
    </source>
</evidence>
<dbReference type="InterPro" id="IPR018612">
    <property type="entry name" value="NSRP1_N"/>
</dbReference>
<feature type="region of interest" description="Disordered" evidence="3">
    <location>
        <begin position="622"/>
        <end position="700"/>
    </location>
</feature>
<proteinExistence type="inferred from homology"/>
<feature type="domain" description="Nuclear speckle splicing regulatory protein 1 N-terminal" evidence="5">
    <location>
        <begin position="417"/>
        <end position="534"/>
    </location>
</feature>
<reference evidence="7" key="1">
    <citation type="journal article" date="2011" name="Nat. Commun.">
        <title>Effector diversification within compartments of the Leptosphaeria maculans genome affected by Repeat-Induced Point mutations.</title>
        <authorList>
            <person name="Rouxel T."/>
            <person name="Grandaubert J."/>
            <person name="Hane J.K."/>
            <person name="Hoede C."/>
            <person name="van de Wouw A.P."/>
            <person name="Couloux A."/>
            <person name="Dominguez V."/>
            <person name="Anthouard V."/>
            <person name="Bally P."/>
            <person name="Bourras S."/>
            <person name="Cozijnsen A.J."/>
            <person name="Ciuffetti L.M."/>
            <person name="Degrave A."/>
            <person name="Dilmaghani A."/>
            <person name="Duret L."/>
            <person name="Fudal I."/>
            <person name="Goodwin S.B."/>
            <person name="Gout L."/>
            <person name="Glaser N."/>
            <person name="Linglin J."/>
            <person name="Kema G.H.J."/>
            <person name="Lapalu N."/>
            <person name="Lawrence C.B."/>
            <person name="May K."/>
            <person name="Meyer M."/>
            <person name="Ollivier B."/>
            <person name="Poulain J."/>
            <person name="Schoch C.L."/>
            <person name="Simon A."/>
            <person name="Spatafora J.W."/>
            <person name="Stachowiak A."/>
            <person name="Turgeon B.G."/>
            <person name="Tyler B.M."/>
            <person name="Vincent D."/>
            <person name="Weissenbach J."/>
            <person name="Amselem J."/>
            <person name="Quesneville H."/>
            <person name="Oliver R.P."/>
            <person name="Wincker P."/>
            <person name="Balesdent M.-H."/>
            <person name="Howlett B.J."/>
        </authorList>
    </citation>
    <scope>NUCLEOTIDE SEQUENCE [LARGE SCALE GENOMIC DNA]</scope>
    <source>
        <strain evidence="7">JN3 / isolate v23.1.3 / race Av1-4-5-6-7-8</strain>
    </source>
</reference>
<feature type="region of interest" description="Disordered" evidence="3">
    <location>
        <begin position="1"/>
        <end position="25"/>
    </location>
</feature>
<dbReference type="InterPro" id="IPR053246">
    <property type="entry name" value="NS_splicing_regulatory_protein"/>
</dbReference>
<keyword evidence="7" id="KW-1185">Reference proteome</keyword>
<evidence type="ECO:0000256" key="2">
    <source>
        <dbReference type="ARBA" id="ARBA00023054"/>
    </source>
</evidence>
<organism evidence="7">
    <name type="scientific">Leptosphaeria maculans (strain JN3 / isolate v23.1.3 / race Av1-4-5-6-7-8)</name>
    <name type="common">Blackleg fungus</name>
    <name type="synonym">Phoma lingam</name>
    <dbReference type="NCBI Taxonomy" id="985895"/>
    <lineage>
        <taxon>Eukaryota</taxon>
        <taxon>Fungi</taxon>
        <taxon>Dikarya</taxon>
        <taxon>Ascomycota</taxon>
        <taxon>Pezizomycotina</taxon>
        <taxon>Dothideomycetes</taxon>
        <taxon>Pleosporomycetidae</taxon>
        <taxon>Pleosporales</taxon>
        <taxon>Pleosporineae</taxon>
        <taxon>Leptosphaeriaceae</taxon>
        <taxon>Plenodomus</taxon>
        <taxon>Plenodomus lingam/Leptosphaeria maculans species complex</taxon>
    </lineage>
</organism>
<feature type="compositionally biased region" description="Basic residues" evidence="3">
    <location>
        <begin position="641"/>
        <end position="654"/>
    </location>
</feature>
<feature type="transmembrane region" description="Helical" evidence="4">
    <location>
        <begin position="159"/>
        <end position="179"/>
    </location>
</feature>
<feature type="compositionally biased region" description="Low complexity" evidence="3">
    <location>
        <begin position="630"/>
        <end position="640"/>
    </location>
</feature>
<dbReference type="Pfam" id="PF09745">
    <property type="entry name" value="NSRP1_N"/>
    <property type="match status" value="1"/>
</dbReference>
<evidence type="ECO:0000313" key="7">
    <source>
        <dbReference type="Proteomes" id="UP000002668"/>
    </source>
</evidence>
<dbReference type="EMBL" id="FP929131">
    <property type="protein sequence ID" value="CBX97316.1"/>
    <property type="molecule type" value="Genomic_DNA"/>
</dbReference>
<dbReference type="GO" id="GO:0000381">
    <property type="term" value="P:regulation of alternative mRNA splicing, via spliceosome"/>
    <property type="evidence" value="ECO:0007669"/>
    <property type="project" value="InterPro"/>
</dbReference>
<feature type="region of interest" description="Disordered" evidence="3">
    <location>
        <begin position="339"/>
        <end position="423"/>
    </location>
</feature>
<dbReference type="OrthoDB" id="446635at2759"/>
<dbReference type="AlphaFoldDB" id="E5A120"/>
<accession>E5A120</accession>
<dbReference type="PANTHER" id="PTHR47845">
    <property type="entry name" value="NUCLEAR SPECKLE SPLICING REGULATORY PROTEIN 1 HOMOLOG"/>
    <property type="match status" value="1"/>
</dbReference>
<dbReference type="HOGENOM" id="CLU_382195_0_0_1"/>
<feature type="compositionally biased region" description="Low complexity" evidence="3">
    <location>
        <begin position="404"/>
        <end position="415"/>
    </location>
</feature>
<feature type="region of interest" description="Disordered" evidence="3">
    <location>
        <begin position="468"/>
        <end position="586"/>
    </location>
</feature>
<dbReference type="GeneID" id="13281193"/>
<keyword evidence="4" id="KW-0472">Membrane</keyword>
<keyword evidence="4" id="KW-1133">Transmembrane helix</keyword>
<name>E5A120_LEPMJ</name>